<accession>A0A7X1JCH6</accession>
<reference evidence="1 2" key="1">
    <citation type="submission" date="2020-08" db="EMBL/GenBank/DDBJ databases">
        <title>Streptomyces sp. PSKA01 genome sequencing and assembly.</title>
        <authorList>
            <person name="Mandal S."/>
            <person name="Maiti P.K."/>
            <person name="Das P."/>
        </authorList>
    </citation>
    <scope>NUCLEOTIDE SEQUENCE [LARGE SCALE GENOMIC DNA]</scope>
    <source>
        <strain evidence="1 2">PSKA01</strain>
    </source>
</reference>
<dbReference type="Proteomes" id="UP000584670">
    <property type="component" value="Unassembled WGS sequence"/>
</dbReference>
<protein>
    <submittedName>
        <fullName evidence="1">Uncharacterized protein</fullName>
    </submittedName>
</protein>
<comment type="caution">
    <text evidence="1">The sequence shown here is derived from an EMBL/GenBank/DDBJ whole genome shotgun (WGS) entry which is preliminary data.</text>
</comment>
<evidence type="ECO:0000313" key="1">
    <source>
        <dbReference type="EMBL" id="MBC2908236.1"/>
    </source>
</evidence>
<keyword evidence="2" id="KW-1185">Reference proteome</keyword>
<sequence>MEFKFAVAEDELPPPSGFDLGHVDVWGSKGRTTSRDRRPDQAMMIYLSLTLLLDGLRYFLVDGNRSSYESAAVDSSFSLKFTRGREDDGSIETTHGGVLLDRSTTRELATAVYKAAKEFAQATLPNLPPDDAGREDLEKSLAEFEDFLAGLEVTGCGP</sequence>
<dbReference type="AlphaFoldDB" id="A0A7X1JCH6"/>
<proteinExistence type="predicted"/>
<gene>
    <name evidence="1" type="ORF">H4N64_43465</name>
</gene>
<dbReference type="RefSeq" id="WP_186288152.1">
    <property type="nucleotide sequence ID" value="NZ_JACMSF010000125.1"/>
</dbReference>
<dbReference type="EMBL" id="JACMSF010000125">
    <property type="protein sequence ID" value="MBC2908236.1"/>
    <property type="molecule type" value="Genomic_DNA"/>
</dbReference>
<organism evidence="1 2">
    <name type="scientific">Streptomyces cupreus</name>
    <dbReference type="NCBI Taxonomy" id="2759956"/>
    <lineage>
        <taxon>Bacteria</taxon>
        <taxon>Bacillati</taxon>
        <taxon>Actinomycetota</taxon>
        <taxon>Actinomycetes</taxon>
        <taxon>Kitasatosporales</taxon>
        <taxon>Streptomycetaceae</taxon>
        <taxon>Streptomyces</taxon>
    </lineage>
</organism>
<name>A0A7X1JCH6_9ACTN</name>
<evidence type="ECO:0000313" key="2">
    <source>
        <dbReference type="Proteomes" id="UP000584670"/>
    </source>
</evidence>